<dbReference type="AlphaFoldDB" id="A0AAV9DGB1"/>
<organism evidence="3 4">
    <name type="scientific">Acorus calamus</name>
    <name type="common">Sweet flag</name>
    <dbReference type="NCBI Taxonomy" id="4465"/>
    <lineage>
        <taxon>Eukaryota</taxon>
        <taxon>Viridiplantae</taxon>
        <taxon>Streptophyta</taxon>
        <taxon>Embryophyta</taxon>
        <taxon>Tracheophyta</taxon>
        <taxon>Spermatophyta</taxon>
        <taxon>Magnoliopsida</taxon>
        <taxon>Liliopsida</taxon>
        <taxon>Acoraceae</taxon>
        <taxon>Acorus</taxon>
    </lineage>
</organism>
<dbReference type="GO" id="GO:0003723">
    <property type="term" value="F:RNA binding"/>
    <property type="evidence" value="ECO:0007669"/>
    <property type="project" value="InterPro"/>
</dbReference>
<keyword evidence="4" id="KW-1185">Reference proteome</keyword>
<evidence type="ECO:0000313" key="4">
    <source>
        <dbReference type="Proteomes" id="UP001180020"/>
    </source>
</evidence>
<feature type="compositionally biased region" description="Gly residues" evidence="1">
    <location>
        <begin position="342"/>
        <end position="351"/>
    </location>
</feature>
<sequence>MAKTATLNLLRHHSLLNPIHAFSTVRSLSLCSSKKDRDLESALTRNRRWIVNNQIKNLLLRSPDQTSTVRSLQKRFRTLDLQGNALNWLRKYPCCFETFINGGDGEQSFRLTKRMLELVEAEEAARESRQPILVDILSKLLVMSRHRRIGASKFASLKRGFGFPDDYPVTVIARHPERFRIINYGGRRSTMEIELVKLDESLAVPSPPSVVTDTAEAESRAVAVVREILSMTLWKKASIAKLGRFWREFGLPEKLDSLLVRHPSVFYVSNRYRIHTVVLREGYIGSELAEKDPLVVVKERFGELMEGGLHEYNRRRCAKNLEEKRRKGLVKKRMDVGEEGRGGGGEGCGGGEKGRKGRIYDAEARRRFYKVLFEDDAH</sequence>
<evidence type="ECO:0000313" key="3">
    <source>
        <dbReference type="EMBL" id="KAK1299981.1"/>
    </source>
</evidence>
<gene>
    <name evidence="3" type="ORF">QJS10_CPB13g01418</name>
</gene>
<name>A0AAV9DGB1_ACOCL</name>
<proteinExistence type="predicted"/>
<feature type="domain" description="PORR" evidence="2">
    <location>
        <begin position="212"/>
        <end position="308"/>
    </location>
</feature>
<comment type="caution">
    <text evidence="3">The sequence shown here is derived from an EMBL/GenBank/DDBJ whole genome shotgun (WGS) entry which is preliminary data.</text>
</comment>
<dbReference type="EMBL" id="JAUJYO010000013">
    <property type="protein sequence ID" value="KAK1299981.1"/>
    <property type="molecule type" value="Genomic_DNA"/>
</dbReference>
<reference evidence="3" key="1">
    <citation type="journal article" date="2023" name="Nat. Commun.">
        <title>Diploid and tetraploid genomes of Acorus and the evolution of monocots.</title>
        <authorList>
            <person name="Ma L."/>
            <person name="Liu K.W."/>
            <person name="Li Z."/>
            <person name="Hsiao Y.Y."/>
            <person name="Qi Y."/>
            <person name="Fu T."/>
            <person name="Tang G.D."/>
            <person name="Zhang D."/>
            <person name="Sun W.H."/>
            <person name="Liu D.K."/>
            <person name="Li Y."/>
            <person name="Chen G.Z."/>
            <person name="Liu X.D."/>
            <person name="Liao X.Y."/>
            <person name="Jiang Y.T."/>
            <person name="Yu X."/>
            <person name="Hao Y."/>
            <person name="Huang J."/>
            <person name="Zhao X.W."/>
            <person name="Ke S."/>
            <person name="Chen Y.Y."/>
            <person name="Wu W.L."/>
            <person name="Hsu J.L."/>
            <person name="Lin Y.F."/>
            <person name="Huang M.D."/>
            <person name="Li C.Y."/>
            <person name="Huang L."/>
            <person name="Wang Z.W."/>
            <person name="Zhao X."/>
            <person name="Zhong W.Y."/>
            <person name="Peng D.H."/>
            <person name="Ahmad S."/>
            <person name="Lan S."/>
            <person name="Zhang J.S."/>
            <person name="Tsai W.C."/>
            <person name="Van de Peer Y."/>
            <person name="Liu Z.J."/>
        </authorList>
    </citation>
    <scope>NUCLEOTIDE SEQUENCE</scope>
    <source>
        <strain evidence="3">CP</strain>
    </source>
</reference>
<dbReference type="PANTHER" id="PTHR31476:SF5">
    <property type="entry name" value="UBIQUITIN CARBOXYL-TERMINAL HYDROLASE FAMILY PROTEIN"/>
    <property type="match status" value="1"/>
</dbReference>
<protein>
    <recommendedName>
        <fullName evidence="2">PORR domain-containing protein</fullName>
    </recommendedName>
</protein>
<dbReference type="Pfam" id="PF11955">
    <property type="entry name" value="PORR"/>
    <property type="match status" value="2"/>
</dbReference>
<accession>A0AAV9DGB1</accession>
<feature type="compositionally biased region" description="Basic and acidic residues" evidence="1">
    <location>
        <begin position="332"/>
        <end position="341"/>
    </location>
</feature>
<dbReference type="InterPro" id="IPR045040">
    <property type="entry name" value="PORR_fam"/>
</dbReference>
<evidence type="ECO:0000259" key="2">
    <source>
        <dbReference type="Pfam" id="PF11955"/>
    </source>
</evidence>
<feature type="region of interest" description="Disordered" evidence="1">
    <location>
        <begin position="332"/>
        <end position="356"/>
    </location>
</feature>
<dbReference type="InterPro" id="IPR021099">
    <property type="entry name" value="PORR_domain"/>
</dbReference>
<reference evidence="3" key="2">
    <citation type="submission" date="2023-06" db="EMBL/GenBank/DDBJ databases">
        <authorList>
            <person name="Ma L."/>
            <person name="Liu K.-W."/>
            <person name="Li Z."/>
            <person name="Hsiao Y.-Y."/>
            <person name="Qi Y."/>
            <person name="Fu T."/>
            <person name="Tang G."/>
            <person name="Zhang D."/>
            <person name="Sun W.-H."/>
            <person name="Liu D.-K."/>
            <person name="Li Y."/>
            <person name="Chen G.-Z."/>
            <person name="Liu X.-D."/>
            <person name="Liao X.-Y."/>
            <person name="Jiang Y.-T."/>
            <person name="Yu X."/>
            <person name="Hao Y."/>
            <person name="Huang J."/>
            <person name="Zhao X.-W."/>
            <person name="Ke S."/>
            <person name="Chen Y.-Y."/>
            <person name="Wu W.-L."/>
            <person name="Hsu J.-L."/>
            <person name="Lin Y.-F."/>
            <person name="Huang M.-D."/>
            <person name="Li C.-Y."/>
            <person name="Huang L."/>
            <person name="Wang Z.-W."/>
            <person name="Zhao X."/>
            <person name="Zhong W.-Y."/>
            <person name="Peng D.-H."/>
            <person name="Ahmad S."/>
            <person name="Lan S."/>
            <person name="Zhang J.-S."/>
            <person name="Tsai W.-C."/>
            <person name="Van De Peer Y."/>
            <person name="Liu Z.-J."/>
        </authorList>
    </citation>
    <scope>NUCLEOTIDE SEQUENCE</scope>
    <source>
        <strain evidence="3">CP</strain>
        <tissue evidence="3">Leaves</tissue>
    </source>
</reference>
<dbReference type="Proteomes" id="UP001180020">
    <property type="component" value="Unassembled WGS sequence"/>
</dbReference>
<dbReference type="PANTHER" id="PTHR31476">
    <property type="entry name" value="PROTEIN WHAT'S THIS FACTOR 1 HOMOLOG, CHLOROPLASTIC"/>
    <property type="match status" value="1"/>
</dbReference>
<evidence type="ECO:0000256" key="1">
    <source>
        <dbReference type="SAM" id="MobiDB-lite"/>
    </source>
</evidence>
<feature type="domain" description="PORR" evidence="2">
    <location>
        <begin position="34"/>
        <end position="206"/>
    </location>
</feature>